<keyword evidence="8" id="KW-0812">Transmembrane</keyword>
<evidence type="ECO:0000313" key="10">
    <source>
        <dbReference type="Proteomes" id="UP000320781"/>
    </source>
</evidence>
<evidence type="ECO:0000256" key="3">
    <source>
        <dbReference type="ARBA" id="ARBA00007897"/>
    </source>
</evidence>
<evidence type="ECO:0000256" key="5">
    <source>
        <dbReference type="ARBA" id="ARBA00013268"/>
    </source>
</evidence>
<dbReference type="InterPro" id="IPR000462">
    <property type="entry name" value="CDP-OH_P_trans"/>
</dbReference>
<dbReference type="GO" id="GO:0016780">
    <property type="term" value="F:phosphotransferase activity, for other substituted phosphate groups"/>
    <property type="evidence" value="ECO:0007669"/>
    <property type="project" value="InterPro"/>
</dbReference>
<evidence type="ECO:0000313" key="9">
    <source>
        <dbReference type="EMBL" id="TES86827.1"/>
    </source>
</evidence>
<keyword evidence="8" id="KW-1133">Transmembrane helix</keyword>
<dbReference type="GO" id="GO:0008654">
    <property type="term" value="P:phospholipid biosynthetic process"/>
    <property type="evidence" value="ECO:0007669"/>
    <property type="project" value="InterPro"/>
</dbReference>
<evidence type="ECO:0000256" key="7">
    <source>
        <dbReference type="ARBA" id="ARBA00049235"/>
    </source>
</evidence>
<dbReference type="SUPFAM" id="SSF53448">
    <property type="entry name" value="Nucleotide-diphospho-sugar transferases"/>
    <property type="match status" value="1"/>
</dbReference>
<feature type="transmembrane region" description="Helical" evidence="8">
    <location>
        <begin position="262"/>
        <end position="278"/>
    </location>
</feature>
<feature type="non-terminal residue" evidence="9">
    <location>
        <position position="1"/>
    </location>
</feature>
<dbReference type="AlphaFoldDB" id="A0A523QM22"/>
<comment type="similarity">
    <text evidence="2">In the C-terminal section; belongs to the CDP-alcohol phosphatidyltransferase class-I family.</text>
</comment>
<proteinExistence type="inferred from homology"/>
<comment type="catalytic activity">
    <reaction evidence="1">
        <text>1D-myo-inositol 3-phosphate + CTP + H(+) = CDP-1L-myo-inositol + diphosphate</text>
        <dbReference type="Rhea" id="RHEA:30647"/>
        <dbReference type="ChEBI" id="CHEBI:15378"/>
        <dbReference type="ChEBI" id="CHEBI:33019"/>
        <dbReference type="ChEBI" id="CHEBI:37563"/>
        <dbReference type="ChEBI" id="CHEBI:58401"/>
        <dbReference type="ChEBI" id="CHEBI:62573"/>
        <dbReference type="EC" id="2.7.7.74"/>
    </reaction>
</comment>
<feature type="transmembrane region" description="Helical" evidence="8">
    <location>
        <begin position="139"/>
        <end position="169"/>
    </location>
</feature>
<name>A0A523QM22_UNCAE</name>
<evidence type="ECO:0000256" key="4">
    <source>
        <dbReference type="ARBA" id="ARBA00012504"/>
    </source>
</evidence>
<dbReference type="EC" id="2.7.7.74" evidence="4"/>
<sequence length="317" mass="35901">KGKIVEIGKDIERSNCVDCGIFLCSPKIFSYVEEAVKEGREELAAGIARAAKNRDAQVFDIAKIESYASKMRKEITPWWIDIDTEQDLGRAEKIIIENASKNPSDALACYIHKPVEKRLVSWMASFDITPNQVTILVNVLAYGVAALFFLGYLLPASILTFVVGIADGLDGKLARVKLRTSRLGSLEHSFDLLFEFSWFIALSWYLFRSTDSSAPLILCVFIILFIAFYRHVYDQFRRAMDKSLDDSGGFERKFRRIAGRRNLYNIPILVGILLVPFYSLDTLIYSLVFILLHSGTTAVVYSLRAMKHMRAVDRKTA</sequence>
<reference evidence="9 10" key="1">
    <citation type="submission" date="2019-03" db="EMBL/GenBank/DDBJ databases">
        <title>Metabolic potential of uncultured bacteria and archaea associated with petroleum seepage in deep-sea sediments.</title>
        <authorList>
            <person name="Dong X."/>
            <person name="Hubert C."/>
        </authorList>
    </citation>
    <scope>NUCLEOTIDE SEQUENCE [LARGE SCALE GENOMIC DNA]</scope>
    <source>
        <strain evidence="9">E44_bin92</strain>
    </source>
</reference>
<comment type="similarity">
    <text evidence="3">In the N-terminal section; belongs to the MobA family.</text>
</comment>
<evidence type="ECO:0000256" key="2">
    <source>
        <dbReference type="ARBA" id="ARBA00006982"/>
    </source>
</evidence>
<gene>
    <name evidence="9" type="ORF">E3J95_01020</name>
</gene>
<keyword evidence="8" id="KW-0472">Membrane</keyword>
<dbReference type="EC" id="2.7.8.34" evidence="5"/>
<dbReference type="InterPro" id="IPR029044">
    <property type="entry name" value="Nucleotide-diphossugar_trans"/>
</dbReference>
<feature type="transmembrane region" description="Helical" evidence="8">
    <location>
        <begin position="213"/>
        <end position="232"/>
    </location>
</feature>
<dbReference type="Proteomes" id="UP000320781">
    <property type="component" value="Unassembled WGS sequence"/>
</dbReference>
<comment type="catalytic activity">
    <reaction evidence="7">
        <text>CDP-1L-myo-inositol + 1D-myo-inositol 3-phosphate = bis(1L-myo-inositol) 3,1'-phosphate 1-phosphate + CMP + H(+)</text>
        <dbReference type="Rhea" id="RHEA:31327"/>
        <dbReference type="ChEBI" id="CHEBI:15378"/>
        <dbReference type="ChEBI" id="CHEBI:58401"/>
        <dbReference type="ChEBI" id="CHEBI:60377"/>
        <dbReference type="ChEBI" id="CHEBI:62573"/>
        <dbReference type="ChEBI" id="CHEBI:62576"/>
        <dbReference type="EC" id="2.7.8.34"/>
    </reaction>
</comment>
<protein>
    <recommendedName>
        <fullName evidence="6">Bifunctional IPC transferase and DIPP synthase</fullName>
        <ecNumber evidence="4">2.7.7.74</ecNumber>
        <ecNumber evidence="5">2.7.8.34</ecNumber>
    </recommendedName>
</protein>
<dbReference type="GO" id="GO:0016020">
    <property type="term" value="C:membrane"/>
    <property type="evidence" value="ECO:0007669"/>
    <property type="project" value="InterPro"/>
</dbReference>
<dbReference type="InterPro" id="IPR043130">
    <property type="entry name" value="CDP-OH_PTrfase_TM_dom"/>
</dbReference>
<dbReference type="Gene3D" id="1.20.120.1760">
    <property type="match status" value="1"/>
</dbReference>
<dbReference type="Gene3D" id="3.90.550.10">
    <property type="entry name" value="Spore Coat Polysaccharide Biosynthesis Protein SpsA, Chain A"/>
    <property type="match status" value="1"/>
</dbReference>
<organism evidence="9 10">
    <name type="scientific">Aerophobetes bacterium</name>
    <dbReference type="NCBI Taxonomy" id="2030807"/>
    <lineage>
        <taxon>Bacteria</taxon>
        <taxon>Candidatus Aerophobota</taxon>
    </lineage>
</organism>
<accession>A0A523QM22</accession>
<evidence type="ECO:0000256" key="8">
    <source>
        <dbReference type="SAM" id="Phobius"/>
    </source>
</evidence>
<evidence type="ECO:0000256" key="6">
    <source>
        <dbReference type="ARBA" id="ARBA00018322"/>
    </source>
</evidence>
<dbReference type="Pfam" id="PF01066">
    <property type="entry name" value="CDP-OH_P_transf"/>
    <property type="match status" value="1"/>
</dbReference>
<dbReference type="EMBL" id="SOKU01000041">
    <property type="protein sequence ID" value="TES86827.1"/>
    <property type="molecule type" value="Genomic_DNA"/>
</dbReference>
<feature type="transmembrane region" description="Helical" evidence="8">
    <location>
        <begin position="284"/>
        <end position="303"/>
    </location>
</feature>
<comment type="caution">
    <text evidence="9">The sequence shown here is derived from an EMBL/GenBank/DDBJ whole genome shotgun (WGS) entry which is preliminary data.</text>
</comment>
<evidence type="ECO:0000256" key="1">
    <source>
        <dbReference type="ARBA" id="ARBA00000729"/>
    </source>
</evidence>